<dbReference type="STRING" id="10228.B3S568"/>
<dbReference type="GO" id="GO:0005085">
    <property type="term" value="F:guanyl-nucleotide exchange factor activity"/>
    <property type="evidence" value="ECO:0007669"/>
    <property type="project" value="InterPro"/>
</dbReference>
<dbReference type="HOGENOM" id="CLU_047573_0_0_1"/>
<dbReference type="EMBL" id="DS985250">
    <property type="protein sequence ID" value="EDV22212.1"/>
    <property type="molecule type" value="Genomic_DNA"/>
</dbReference>
<dbReference type="KEGG" id="tad:TRIADDRAFT_59216"/>
<proteinExistence type="predicted"/>
<dbReference type="GO" id="GO:0005776">
    <property type="term" value="C:autophagosome"/>
    <property type="evidence" value="ECO:0000318"/>
    <property type="project" value="GO_Central"/>
</dbReference>
<dbReference type="Pfam" id="PF15019">
    <property type="entry name" value="C9orf72-like"/>
    <property type="match status" value="1"/>
</dbReference>
<evidence type="ECO:0000313" key="1">
    <source>
        <dbReference type="EMBL" id="EDV22212.1"/>
    </source>
</evidence>
<sequence length="464" mass="52846">MACNFEEGQGNEGDGLPKDTVHEGLISALVSDLGVDSFIEVILLSTWDNVVGPKLCHVWYSDQERCKIGEKCILHVASLTGRDLFHDGSEGEGIVSYKLLLLPQHDVVVNCYKFYGCLKDGRTTLYAFSILMPTRYLNDYMPLYQICETRIVEFTAKFRLFQFKNYQTAIEKIFNDLKAFLIHITAIVRGKLSGTLEIADTWLFSIFKNTTKEEIALLEKAITSHLQTCRCSIVIGSDMKQINKMVRTLAMFNSEKELQSSRINLEDDERINQSYLPDLYLQGLLMELESLPISDIVRSHRPTTIISLHNWEVYRTALPDQHASILQEILKIDLATLWINNNKVTVSLSPQMLTLVEEGALLIEEFLEEMKELPCITQIRAEYIEHFKQKVDTKTYALIEFIESERKQNNALSIDDIKTYLSIRNDNDLIVILATSEYYKPGLCSWLIGQPSLTGYLPSGGGNL</sequence>
<accession>B3S568</accession>
<reference evidence="1 2" key="1">
    <citation type="journal article" date="2008" name="Nature">
        <title>The Trichoplax genome and the nature of placozoans.</title>
        <authorList>
            <person name="Srivastava M."/>
            <person name="Begovic E."/>
            <person name="Chapman J."/>
            <person name="Putnam N.H."/>
            <person name="Hellsten U."/>
            <person name="Kawashima T."/>
            <person name="Kuo A."/>
            <person name="Mitros T."/>
            <person name="Salamov A."/>
            <person name="Carpenter M.L."/>
            <person name="Signorovitch A.Y."/>
            <person name="Moreno M.A."/>
            <person name="Kamm K."/>
            <person name="Grimwood J."/>
            <person name="Schmutz J."/>
            <person name="Shapiro H."/>
            <person name="Grigoriev I.V."/>
            <person name="Buss L.W."/>
            <person name="Schierwater B."/>
            <person name="Dellaporta S.L."/>
            <person name="Rokhsar D.S."/>
        </authorList>
    </citation>
    <scope>NUCLEOTIDE SEQUENCE [LARGE SCALE GENOMIC DNA]</scope>
    <source>
        <strain evidence="1 2">Grell-BS-1999</strain>
    </source>
</reference>
<dbReference type="RefSeq" id="XP_002115367.1">
    <property type="nucleotide sequence ID" value="XM_002115331.1"/>
</dbReference>
<organism evidence="1 2">
    <name type="scientific">Trichoplax adhaerens</name>
    <name type="common">Trichoplax reptans</name>
    <dbReference type="NCBI Taxonomy" id="10228"/>
    <lineage>
        <taxon>Eukaryota</taxon>
        <taxon>Metazoa</taxon>
        <taxon>Placozoa</taxon>
        <taxon>Uniplacotomia</taxon>
        <taxon>Trichoplacea</taxon>
        <taxon>Trichoplacidae</taxon>
        <taxon>Trichoplax</taxon>
    </lineage>
</organism>
<dbReference type="GO" id="GO:0006914">
    <property type="term" value="P:autophagy"/>
    <property type="evidence" value="ECO:0000318"/>
    <property type="project" value="GO_Central"/>
</dbReference>
<gene>
    <name evidence="1" type="ORF">TRIADDRAFT_59216</name>
</gene>
<dbReference type="OMA" id="RSNICIK"/>
<keyword evidence="2" id="KW-1185">Reference proteome</keyword>
<dbReference type="eggNOG" id="ENOG502QSST">
    <property type="taxonomic scope" value="Eukaryota"/>
</dbReference>
<dbReference type="FunCoup" id="B3S568">
    <property type="interactions" value="1257"/>
</dbReference>
<evidence type="ECO:0000313" key="2">
    <source>
        <dbReference type="Proteomes" id="UP000009022"/>
    </source>
</evidence>
<dbReference type="PhylomeDB" id="B3S568"/>
<dbReference type="GO" id="GO:0006897">
    <property type="term" value="P:endocytosis"/>
    <property type="evidence" value="ECO:0000318"/>
    <property type="project" value="GO_Central"/>
</dbReference>
<dbReference type="PANTHER" id="PTHR31855:SF2">
    <property type="entry name" value="GUANINE NUCLEOTIDE EXCHANGE FACTOR C9ORF72"/>
    <property type="match status" value="1"/>
</dbReference>
<dbReference type="GeneID" id="6756451"/>
<dbReference type="InParanoid" id="B3S568"/>
<protein>
    <submittedName>
        <fullName evidence="1">Uncharacterized protein</fullName>
    </submittedName>
</protein>
<dbReference type="PROSITE" id="PS51835">
    <property type="entry name" value="DENN_C9ORF72"/>
    <property type="match status" value="1"/>
</dbReference>
<dbReference type="PANTHER" id="PTHR31855">
    <property type="entry name" value="GUANINE NUCLEOTIDE EXCHANGE C9ORF72"/>
    <property type="match status" value="1"/>
</dbReference>
<dbReference type="CTD" id="6756451"/>
<dbReference type="InterPro" id="IPR027819">
    <property type="entry name" value="C9orf72"/>
</dbReference>
<dbReference type="Proteomes" id="UP000009022">
    <property type="component" value="Unassembled WGS sequence"/>
</dbReference>
<dbReference type="GO" id="GO:0005768">
    <property type="term" value="C:endosome"/>
    <property type="evidence" value="ECO:0000318"/>
    <property type="project" value="GO_Central"/>
</dbReference>
<dbReference type="AlphaFoldDB" id="B3S568"/>
<name>B3S568_TRIAD</name>
<dbReference type="OrthoDB" id="10252077at2759"/>